<dbReference type="PANTHER" id="PTHR10655:SF17">
    <property type="entry name" value="LYSOPHOSPHOLIPASE-LIKE PROTEIN 1"/>
    <property type="match status" value="1"/>
</dbReference>
<feature type="domain" description="Phospholipase/carboxylesterase/thioesterase" evidence="8">
    <location>
        <begin position="16"/>
        <end position="176"/>
    </location>
</feature>
<comment type="catalytic activity">
    <reaction evidence="7">
        <text>S-hexadecanoyl-L-cysteinyl-[protein] + H2O = L-cysteinyl-[protein] + hexadecanoate + H(+)</text>
        <dbReference type="Rhea" id="RHEA:19233"/>
        <dbReference type="Rhea" id="RHEA-COMP:10131"/>
        <dbReference type="Rhea" id="RHEA-COMP:11032"/>
        <dbReference type="ChEBI" id="CHEBI:7896"/>
        <dbReference type="ChEBI" id="CHEBI:15377"/>
        <dbReference type="ChEBI" id="CHEBI:15378"/>
        <dbReference type="ChEBI" id="CHEBI:29950"/>
        <dbReference type="ChEBI" id="CHEBI:74151"/>
        <dbReference type="EC" id="3.1.2.22"/>
    </reaction>
</comment>
<evidence type="ECO:0000256" key="2">
    <source>
        <dbReference type="ARBA" id="ARBA00012423"/>
    </source>
</evidence>
<dbReference type="InParanoid" id="S7WAX5"/>
<evidence type="ECO:0000256" key="7">
    <source>
        <dbReference type="ARBA" id="ARBA00047337"/>
    </source>
</evidence>
<dbReference type="FunCoup" id="S7WAX5">
    <property type="interactions" value="118"/>
</dbReference>
<sequence>MYFSYLELNTLATEFLLIFLHGLSGTPKEYYKMFSNIANSYSNVKMIFPIAPIYEINLAKKMKINSWFSFEKRYIFFREEINSLKKSSQSIESFIKTQGFPPEKVILAGFSQGGAVAFYMGMISNIPYKGIVCIGGVLPFLGIRKPKVKQRFLIIHGTEDEYISIYFMRFLVSVLSLYDVDINFLEHNKNHIMPNCVTEIILKYFIE</sequence>
<dbReference type="AlphaFoldDB" id="S7WAX5"/>
<organism evidence="9 10">
    <name type="scientific">Spraguea lophii (strain 42_110)</name>
    <name type="common">Microsporidian parasite</name>
    <dbReference type="NCBI Taxonomy" id="1358809"/>
    <lineage>
        <taxon>Eukaryota</taxon>
        <taxon>Fungi</taxon>
        <taxon>Fungi incertae sedis</taxon>
        <taxon>Microsporidia</taxon>
        <taxon>Spragueidae</taxon>
        <taxon>Spraguea</taxon>
    </lineage>
</organism>
<comment type="similarity">
    <text evidence="1">Belongs to the AB hydrolase superfamily. AB hydrolase 2 family.</text>
</comment>
<comment type="caution">
    <text evidence="9">The sequence shown here is derived from an EMBL/GenBank/DDBJ whole genome shotgun (WGS) entry which is preliminary data.</text>
</comment>
<evidence type="ECO:0000256" key="6">
    <source>
        <dbReference type="ARBA" id="ARBA00031195"/>
    </source>
</evidence>
<dbReference type="InterPro" id="IPR029058">
    <property type="entry name" value="AB_hydrolase_fold"/>
</dbReference>
<dbReference type="STRING" id="1358809.S7WAX5"/>
<dbReference type="VEuPathDB" id="MicrosporidiaDB:SLOPH_1444"/>
<dbReference type="OMA" id="NIIFMEM"/>
<keyword evidence="4" id="KW-0378">Hydrolase</keyword>
<dbReference type="InterPro" id="IPR003140">
    <property type="entry name" value="PLipase/COase/thioEstase"/>
</dbReference>
<dbReference type="OrthoDB" id="2190092at2759"/>
<dbReference type="Proteomes" id="UP000014978">
    <property type="component" value="Unassembled WGS sequence"/>
</dbReference>
<evidence type="ECO:0000256" key="3">
    <source>
        <dbReference type="ARBA" id="ARBA00014923"/>
    </source>
</evidence>
<accession>S7WAX5</accession>
<evidence type="ECO:0000256" key="5">
    <source>
        <dbReference type="ARBA" id="ARBA00029392"/>
    </source>
</evidence>
<dbReference type="Pfam" id="PF02230">
    <property type="entry name" value="Abhydrolase_2"/>
    <property type="match status" value="1"/>
</dbReference>
<dbReference type="EC" id="3.1.2.22" evidence="2"/>
<evidence type="ECO:0000256" key="1">
    <source>
        <dbReference type="ARBA" id="ARBA00006499"/>
    </source>
</evidence>
<dbReference type="InterPro" id="IPR050565">
    <property type="entry name" value="LYPA1-2/EST-like"/>
</dbReference>
<gene>
    <name evidence="9" type="ORF">SLOPH_1444</name>
</gene>
<evidence type="ECO:0000313" key="10">
    <source>
        <dbReference type="Proteomes" id="UP000014978"/>
    </source>
</evidence>
<keyword evidence="10" id="KW-1185">Reference proteome</keyword>
<name>S7WAX5_SPRLO</name>
<protein>
    <recommendedName>
        <fullName evidence="3">Acyl-protein thioesterase 1</fullName>
        <ecNumber evidence="2">3.1.2.22</ecNumber>
    </recommendedName>
    <alternativeName>
        <fullName evidence="6">Palmitoyl-protein hydrolase</fullName>
    </alternativeName>
</protein>
<evidence type="ECO:0000259" key="8">
    <source>
        <dbReference type="Pfam" id="PF02230"/>
    </source>
</evidence>
<dbReference type="GO" id="GO:0008474">
    <property type="term" value="F:palmitoyl-(protein) hydrolase activity"/>
    <property type="evidence" value="ECO:0007669"/>
    <property type="project" value="UniProtKB-EC"/>
</dbReference>
<dbReference type="Gene3D" id="3.40.50.1820">
    <property type="entry name" value="alpha/beta hydrolase"/>
    <property type="match status" value="1"/>
</dbReference>
<comment type="function">
    <text evidence="5">Hydrolyzes fatty acids from S-acylated cysteine residues in proteins with a strong preference for palmitoylated G-alpha proteins over other acyl substrates. Mediates the deacylation of G-alpha proteins such as GPA1 in vivo, but has weak or no activity toward palmitoylated Ras proteins. Has weak lysophospholipase activity in vitro; however such activity may not exist in vivo.</text>
</comment>
<dbReference type="PANTHER" id="PTHR10655">
    <property type="entry name" value="LYSOPHOSPHOLIPASE-RELATED"/>
    <property type="match status" value="1"/>
</dbReference>
<evidence type="ECO:0000313" key="9">
    <source>
        <dbReference type="EMBL" id="EPR80076.1"/>
    </source>
</evidence>
<evidence type="ECO:0000256" key="4">
    <source>
        <dbReference type="ARBA" id="ARBA00022801"/>
    </source>
</evidence>
<dbReference type="EMBL" id="ATCN01000020">
    <property type="protein sequence ID" value="EPR80076.1"/>
    <property type="molecule type" value="Genomic_DNA"/>
</dbReference>
<dbReference type="HOGENOM" id="CLU_049413_3_5_1"/>
<dbReference type="SUPFAM" id="SSF53474">
    <property type="entry name" value="alpha/beta-Hydrolases"/>
    <property type="match status" value="1"/>
</dbReference>
<reference evidence="10" key="1">
    <citation type="journal article" date="2013" name="PLoS Genet.">
        <title>The genome of Spraguea lophii and the basis of host-microsporidian interactions.</title>
        <authorList>
            <person name="Campbell S.E."/>
            <person name="Williams T.A."/>
            <person name="Yousuf A."/>
            <person name="Soanes D.M."/>
            <person name="Paszkiewicz K.H."/>
            <person name="Williams B.A.P."/>
        </authorList>
    </citation>
    <scope>NUCLEOTIDE SEQUENCE [LARGE SCALE GENOMIC DNA]</scope>
    <source>
        <strain evidence="10">42_110</strain>
    </source>
</reference>
<proteinExistence type="inferred from homology"/>